<evidence type="ECO:0000256" key="1">
    <source>
        <dbReference type="SAM" id="Phobius"/>
    </source>
</evidence>
<dbReference type="PANTHER" id="PTHR11360:SF229">
    <property type="entry name" value="AGAP007601-PA"/>
    <property type="match status" value="1"/>
</dbReference>
<dbReference type="EMBL" id="JBEDNZ010000002">
    <property type="protein sequence ID" value="KAL0851274.1"/>
    <property type="molecule type" value="Genomic_DNA"/>
</dbReference>
<organism evidence="2 3">
    <name type="scientific">Loxostege sticticalis</name>
    <name type="common">Beet webworm moth</name>
    <dbReference type="NCBI Taxonomy" id="481309"/>
    <lineage>
        <taxon>Eukaryota</taxon>
        <taxon>Metazoa</taxon>
        <taxon>Ecdysozoa</taxon>
        <taxon>Arthropoda</taxon>
        <taxon>Hexapoda</taxon>
        <taxon>Insecta</taxon>
        <taxon>Pterygota</taxon>
        <taxon>Neoptera</taxon>
        <taxon>Endopterygota</taxon>
        <taxon>Lepidoptera</taxon>
        <taxon>Glossata</taxon>
        <taxon>Ditrysia</taxon>
        <taxon>Pyraloidea</taxon>
        <taxon>Crambidae</taxon>
        <taxon>Pyraustinae</taxon>
        <taxon>Loxostege</taxon>
    </lineage>
</organism>
<dbReference type="AlphaFoldDB" id="A0ABD0TPL3"/>
<feature type="transmembrane region" description="Helical" evidence="1">
    <location>
        <begin position="386"/>
        <end position="403"/>
    </location>
</feature>
<feature type="transmembrane region" description="Helical" evidence="1">
    <location>
        <begin position="25"/>
        <end position="52"/>
    </location>
</feature>
<dbReference type="Gene3D" id="1.20.1250.20">
    <property type="entry name" value="MFS general substrate transporter like domains"/>
    <property type="match status" value="1"/>
</dbReference>
<name>A0ABD0TPL3_LOXSC</name>
<proteinExistence type="predicted"/>
<gene>
    <name evidence="2" type="ORF">ABMA28_007109</name>
</gene>
<reference evidence="2 3" key="1">
    <citation type="submission" date="2024-06" db="EMBL/GenBank/DDBJ databases">
        <title>A chromosome-level genome assembly of beet webworm, Loxostege sticticalis.</title>
        <authorList>
            <person name="Zhang Y."/>
        </authorList>
    </citation>
    <scope>NUCLEOTIDE SEQUENCE [LARGE SCALE GENOMIC DNA]</scope>
    <source>
        <strain evidence="2">AQ028</strain>
        <tissue evidence="2">Male pupae</tissue>
    </source>
</reference>
<comment type="caution">
    <text evidence="2">The sequence shown here is derived from an EMBL/GenBank/DDBJ whole genome shotgun (WGS) entry which is preliminary data.</text>
</comment>
<evidence type="ECO:0000313" key="2">
    <source>
        <dbReference type="EMBL" id="KAL0851274.1"/>
    </source>
</evidence>
<dbReference type="SUPFAM" id="SSF103473">
    <property type="entry name" value="MFS general substrate transporter"/>
    <property type="match status" value="1"/>
</dbReference>
<dbReference type="InterPro" id="IPR036259">
    <property type="entry name" value="MFS_trans_sf"/>
</dbReference>
<keyword evidence="1" id="KW-1133">Transmembrane helix</keyword>
<feature type="transmembrane region" description="Helical" evidence="1">
    <location>
        <begin position="474"/>
        <end position="502"/>
    </location>
</feature>
<feature type="transmembrane region" description="Helical" evidence="1">
    <location>
        <begin position="179"/>
        <end position="202"/>
    </location>
</feature>
<dbReference type="PANTHER" id="PTHR11360">
    <property type="entry name" value="MONOCARBOXYLATE TRANSPORTER"/>
    <property type="match status" value="1"/>
</dbReference>
<evidence type="ECO:0000313" key="3">
    <source>
        <dbReference type="Proteomes" id="UP001549921"/>
    </source>
</evidence>
<keyword evidence="1" id="KW-0472">Membrane</keyword>
<dbReference type="Proteomes" id="UP001549921">
    <property type="component" value="Unassembled WGS sequence"/>
</dbReference>
<feature type="transmembrane region" description="Helical" evidence="1">
    <location>
        <begin position="409"/>
        <end position="433"/>
    </location>
</feature>
<dbReference type="InterPro" id="IPR011701">
    <property type="entry name" value="MFS"/>
</dbReference>
<dbReference type="Pfam" id="PF07690">
    <property type="entry name" value="MFS_1"/>
    <property type="match status" value="1"/>
</dbReference>
<keyword evidence="1" id="KW-0812">Transmembrane</keyword>
<feature type="transmembrane region" description="Helical" evidence="1">
    <location>
        <begin position="445"/>
        <end position="468"/>
    </location>
</feature>
<dbReference type="InterPro" id="IPR050327">
    <property type="entry name" value="Proton-linked_MCT"/>
</dbReference>
<accession>A0ABD0TPL3</accession>
<protein>
    <submittedName>
        <fullName evidence="2">Uncharacterized protein</fullName>
    </submittedName>
</protein>
<sequence>MTTEKLLVPSKVQKVTKLVPPDGGWGWMVLIGTALSNIFNQSMLSLFSLLYGDALEAMGHSTQGAAVVLSTMLFVTNFGGPIAGAVVKLTSPRIVAVVGACSCTLGIFLSGFSTNIFHLTLTYGVLLGLGLGFIQNSSFVAINSYFKLKKSRAVGLANVGTGVGQTVMPHLVRYLLEGYGFQGACLLLSSLSLHGIAGTLLIQPVEWHMKKVEVEVEVDEKLQLLENKHKDIVIRKDSITNGELTNKMGRRATEPSIVGTVKNGHENGLNGHKSESHKDVTYNNSKPADNNVIIVAPQKKSWLKKLYDLFDISLLSSPRFLNIIIGTALSVTSIQNFSMLFPFFLQKVASLNKQQTAFCMSAVAGADICGRLILPVFQDKYRIKARWMLIMTSVWLIITRQILAYQTGFGVLIAMSCLYGFGRSMVIVARNIAISENCKPEQVPAAVGLGMLTMGIIVPPAGYFLGWIRDYTGSYVICITAQNLLLVVLLATWIPDMLLLWIHEKRENKKDLNQIQMS</sequence>
<feature type="transmembrane region" description="Helical" evidence="1">
    <location>
        <begin position="93"/>
        <end position="112"/>
    </location>
</feature>
<feature type="transmembrane region" description="Helical" evidence="1">
    <location>
        <begin position="124"/>
        <end position="146"/>
    </location>
</feature>
<feature type="transmembrane region" description="Helical" evidence="1">
    <location>
        <begin position="64"/>
        <end position="87"/>
    </location>
</feature>